<dbReference type="Gene3D" id="3.60.20.10">
    <property type="entry name" value="Glutamine Phosphoribosylpyrophosphate, subunit 1, domain 1"/>
    <property type="match status" value="1"/>
</dbReference>
<reference evidence="1" key="1">
    <citation type="submission" date="2023-03" db="EMBL/GenBank/DDBJ databases">
        <authorList>
            <person name="Julca I."/>
        </authorList>
    </citation>
    <scope>NUCLEOTIDE SEQUENCE</scope>
</reference>
<protein>
    <submittedName>
        <fullName evidence="1">OLC1v1037819C1</fullName>
    </submittedName>
</protein>
<dbReference type="SUPFAM" id="SSF56235">
    <property type="entry name" value="N-terminal nucleophile aminohydrolases (Ntn hydrolases)"/>
    <property type="match status" value="1"/>
</dbReference>
<dbReference type="AlphaFoldDB" id="A0AAV1CZU1"/>
<proteinExistence type="predicted"/>
<accession>A0AAV1CZU1</accession>
<dbReference type="EMBL" id="OX459120">
    <property type="protein sequence ID" value="CAI9100671.1"/>
    <property type="molecule type" value="Genomic_DNA"/>
</dbReference>
<dbReference type="InterPro" id="IPR029055">
    <property type="entry name" value="Ntn_hydrolases_N"/>
</dbReference>
<organism evidence="1 2">
    <name type="scientific">Oldenlandia corymbosa var. corymbosa</name>
    <dbReference type="NCBI Taxonomy" id="529605"/>
    <lineage>
        <taxon>Eukaryota</taxon>
        <taxon>Viridiplantae</taxon>
        <taxon>Streptophyta</taxon>
        <taxon>Embryophyta</taxon>
        <taxon>Tracheophyta</taxon>
        <taxon>Spermatophyta</taxon>
        <taxon>Magnoliopsida</taxon>
        <taxon>eudicotyledons</taxon>
        <taxon>Gunneridae</taxon>
        <taxon>Pentapetalae</taxon>
        <taxon>asterids</taxon>
        <taxon>lamiids</taxon>
        <taxon>Gentianales</taxon>
        <taxon>Rubiaceae</taxon>
        <taxon>Rubioideae</taxon>
        <taxon>Spermacoceae</taxon>
        <taxon>Hedyotis-Oldenlandia complex</taxon>
        <taxon>Oldenlandia</taxon>
    </lineage>
</organism>
<name>A0AAV1CZU1_OLDCO</name>
<sequence length="156" mass="17379">MDPGSSRPDRIPSEDGSCRDCIIDVFGPSGCDWSNDRKGEEISVKEALELMTQTLDSRLEVGLIAGWDNKTEHPVLCRVDNMGGLATGEILATGSRLQLLYDFLDLNCPNNVIKFGMDDESQMEKYTEWCRWSVNEAAKMALKGICYVASFVVLVY</sequence>
<evidence type="ECO:0000313" key="1">
    <source>
        <dbReference type="EMBL" id="CAI9100671.1"/>
    </source>
</evidence>
<evidence type="ECO:0000313" key="2">
    <source>
        <dbReference type="Proteomes" id="UP001161247"/>
    </source>
</evidence>
<keyword evidence="2" id="KW-1185">Reference proteome</keyword>
<dbReference type="Proteomes" id="UP001161247">
    <property type="component" value="Chromosome 3"/>
</dbReference>
<gene>
    <name evidence="1" type="ORF">OLC1_LOCUS10438</name>
</gene>